<reference evidence="5 6" key="1">
    <citation type="submission" date="2016-02" db="EMBL/GenBank/DDBJ databases">
        <title>WGS assembly of Manihot esculenta.</title>
        <authorList>
            <person name="Bredeson J.V."/>
            <person name="Prochnik S.E."/>
            <person name="Lyons J.B."/>
            <person name="Schmutz J."/>
            <person name="Grimwood J."/>
            <person name="Vrebalov J."/>
            <person name="Bart R.S."/>
            <person name="Amuge T."/>
            <person name="Ferguson M.E."/>
            <person name="Green R."/>
            <person name="Putnam N."/>
            <person name="Stites J."/>
            <person name="Rounsley S."/>
            <person name="Rokhsar D.S."/>
        </authorList>
    </citation>
    <scope>NUCLEOTIDE SEQUENCE [LARGE SCALE GENOMIC DNA]</scope>
    <source>
        <strain evidence="6">cv. AM560-2</strain>
        <tissue evidence="5">Leaf</tissue>
    </source>
</reference>
<dbReference type="EMBL" id="CM004389">
    <property type="protein sequence ID" value="OAY55897.1"/>
    <property type="molecule type" value="Genomic_DNA"/>
</dbReference>
<dbReference type="Pfam" id="PF20235">
    <property type="entry name" value="PIR2-like_helical"/>
    <property type="match status" value="1"/>
</dbReference>
<dbReference type="InterPro" id="IPR046934">
    <property type="entry name" value="PIR2-like"/>
</dbReference>
<accession>A0A251LC68</accession>
<feature type="compositionally biased region" description="Polar residues" evidence="3">
    <location>
        <begin position="297"/>
        <end position="318"/>
    </location>
</feature>
<organism evidence="5 6">
    <name type="scientific">Manihot esculenta</name>
    <name type="common">Cassava</name>
    <name type="synonym">Jatropha manihot</name>
    <dbReference type="NCBI Taxonomy" id="3983"/>
    <lineage>
        <taxon>Eukaryota</taxon>
        <taxon>Viridiplantae</taxon>
        <taxon>Streptophyta</taxon>
        <taxon>Embryophyta</taxon>
        <taxon>Tracheophyta</taxon>
        <taxon>Spermatophyta</taxon>
        <taxon>Magnoliopsida</taxon>
        <taxon>eudicotyledons</taxon>
        <taxon>Gunneridae</taxon>
        <taxon>Pentapetalae</taxon>
        <taxon>rosids</taxon>
        <taxon>fabids</taxon>
        <taxon>Malpighiales</taxon>
        <taxon>Euphorbiaceae</taxon>
        <taxon>Crotonoideae</taxon>
        <taxon>Manihoteae</taxon>
        <taxon>Manihot</taxon>
    </lineage>
</organism>
<dbReference type="PROSITE" id="PS50089">
    <property type="entry name" value="ZF_RING_2"/>
    <property type="match status" value="1"/>
</dbReference>
<name>A0A251LC68_MANES</name>
<feature type="coiled-coil region" evidence="2">
    <location>
        <begin position="574"/>
        <end position="791"/>
    </location>
</feature>
<gene>
    <name evidence="5" type="ORF">MANES_03G188200</name>
</gene>
<proteinExistence type="predicted"/>
<feature type="region of interest" description="Disordered" evidence="3">
    <location>
        <begin position="1"/>
        <end position="53"/>
    </location>
</feature>
<keyword evidence="1" id="KW-0862">Zinc</keyword>
<dbReference type="EMBL" id="CM004389">
    <property type="protein sequence ID" value="OAY55896.1"/>
    <property type="molecule type" value="Genomic_DNA"/>
</dbReference>
<keyword evidence="2" id="KW-0175">Coiled coil</keyword>
<dbReference type="Pfam" id="PF13920">
    <property type="entry name" value="zf-C3HC4_3"/>
    <property type="match status" value="1"/>
</dbReference>
<evidence type="ECO:0000259" key="4">
    <source>
        <dbReference type="PROSITE" id="PS50089"/>
    </source>
</evidence>
<dbReference type="Proteomes" id="UP000091857">
    <property type="component" value="Chromosome 3"/>
</dbReference>
<evidence type="ECO:0000313" key="5">
    <source>
        <dbReference type="EMBL" id="OAY55897.1"/>
    </source>
</evidence>
<dbReference type="EMBL" id="CM004389">
    <property type="protein sequence ID" value="OAY55898.1"/>
    <property type="molecule type" value="Genomic_DNA"/>
</dbReference>
<protein>
    <recommendedName>
        <fullName evidence="4">RING-type domain-containing protein</fullName>
    </recommendedName>
</protein>
<evidence type="ECO:0000256" key="3">
    <source>
        <dbReference type="SAM" id="MobiDB-lite"/>
    </source>
</evidence>
<dbReference type="OrthoDB" id="774873at2759"/>
<dbReference type="InterPro" id="IPR046527">
    <property type="entry name" value="PIR2-like_helical"/>
</dbReference>
<dbReference type="AlphaFoldDB" id="A0A251LC68"/>
<dbReference type="OMA" id="CAMDYST"/>
<evidence type="ECO:0000313" key="6">
    <source>
        <dbReference type="Proteomes" id="UP000091857"/>
    </source>
</evidence>
<feature type="region of interest" description="Disordered" evidence="3">
    <location>
        <begin position="294"/>
        <end position="331"/>
    </location>
</feature>
<feature type="compositionally biased region" description="Polar residues" evidence="3">
    <location>
        <begin position="472"/>
        <end position="482"/>
    </location>
</feature>
<feature type="region of interest" description="Disordered" evidence="3">
    <location>
        <begin position="441"/>
        <end position="493"/>
    </location>
</feature>
<dbReference type="GO" id="GO:0008270">
    <property type="term" value="F:zinc ion binding"/>
    <property type="evidence" value="ECO:0007669"/>
    <property type="project" value="UniProtKB-KW"/>
</dbReference>
<feature type="domain" description="RING-type" evidence="4">
    <location>
        <begin position="845"/>
        <end position="885"/>
    </location>
</feature>
<keyword evidence="6" id="KW-1185">Reference proteome</keyword>
<dbReference type="SUPFAM" id="SSF57850">
    <property type="entry name" value="RING/U-box"/>
    <property type="match status" value="1"/>
</dbReference>
<evidence type="ECO:0000256" key="1">
    <source>
        <dbReference type="PROSITE-ProRule" id="PRU00175"/>
    </source>
</evidence>
<feature type="compositionally biased region" description="Low complexity" evidence="3">
    <location>
        <begin position="450"/>
        <end position="471"/>
    </location>
</feature>
<keyword evidence="1" id="KW-0863">Zinc-finger</keyword>
<dbReference type="PANTHER" id="PTHR46405:SF2">
    <property type="entry name" value="OS05G0141500 PROTEIN"/>
    <property type="match status" value="1"/>
</dbReference>
<keyword evidence="1" id="KW-0479">Metal-binding</keyword>
<dbReference type="EMBL" id="CM004389">
    <property type="protein sequence ID" value="OAY55895.1"/>
    <property type="molecule type" value="Genomic_DNA"/>
</dbReference>
<dbReference type="InterPro" id="IPR013083">
    <property type="entry name" value="Znf_RING/FYVE/PHD"/>
</dbReference>
<sequence>MTSMFAKASSSCSSQVPPFHPVQEKGSRNKRKFRADPPLGEPSKVMPSPQNECSGYEFSAEKFESAPIHGSSSVCGLCGIDQDHSDGLKLDLGLSTSIGSSEVGTSQSTEELESEESHEADWSDLTESQLEELVLSNLDTIFKSAIKKIVACGYTEDVATKAVLRSGLCYGCKDTVSNIVDNTLAFLRNGQVIDPSREHCFEDLQELEKYILAELVCVLREVRPFFSTGDAMWCLLICDMNVSHACAMDGDPFSSFAADGASNGTSSISSQPQMKAEAKCSELNLPNPCKLEPSVPCSHSSQSEAPNNMTGVPNTTKPKNPGVLSGLVLDKDGTNSSFDPADKSFSAAATAQPPVLEEKFVVSRKVHSNSTKREYILRQKSLHLEKGYRTYGPKGSRTGKLSSLILDKKLKSVSDSALKINNASLRLSKVMGVDVPQDNLSQNLSINPGSSPSAASNLESLSATSSSPKSNVPSTLSSVNTSPTLPALNTPPALAATDTDLSLSLPTKTNSTSASMNCNAEAPNCSFAGTPYEKSLAQWVPRDKKDEMIMKLVPRVRELQNQLQEWTEWANQKVMQAARRLSKDKAELKSLRMEKEEVERLKKEKQTLEENTMKKLTEMENALGKASGQVERANSAVRRLEVENAALRQEMEAAKLRAAESAASCQEVSKREKNTLMKFQSWEKQKTLLQEELAAEKRNVAMLQQDLVRAKKLQEQHEARWQQEEKTNEELLSQATSIRKEREQIEASAISKEDVIKLKAETNLQKYKDDIQKLEKEISQLRLKTDSSKIAALRRGINESYASRLADAKYSTTQKDLSTPHYSVVEAAEFQEYSDIGGVKRERECVMCLSEEMSVVFLPCAHQVVCTTCNELHEKQGMKDCPSCRTPIQRRVPVCFSRS</sequence>
<dbReference type="Gene3D" id="3.30.40.10">
    <property type="entry name" value="Zinc/RING finger domain, C3HC4 (zinc finger)"/>
    <property type="match status" value="1"/>
</dbReference>
<dbReference type="Gramene" id="Manes.03G188200.7.v8.1">
    <property type="protein sequence ID" value="Manes.03G188200.7.v8.1.CDS"/>
    <property type="gene ID" value="Manes.03G188200.v8.1"/>
</dbReference>
<dbReference type="PANTHER" id="PTHR46405">
    <property type="entry name" value="OS05G0141500 PROTEIN"/>
    <property type="match status" value="1"/>
</dbReference>
<feature type="region of interest" description="Disordered" evidence="3">
    <location>
        <begin position="99"/>
        <end position="121"/>
    </location>
</feature>
<evidence type="ECO:0000256" key="2">
    <source>
        <dbReference type="SAM" id="Coils"/>
    </source>
</evidence>
<dbReference type="InterPro" id="IPR001841">
    <property type="entry name" value="Znf_RING"/>
</dbReference>
<dbReference type="Gramene" id="Manes.03G188200.10.v8.1">
    <property type="protein sequence ID" value="Manes.03G188200.10.v8.1.CDS"/>
    <property type="gene ID" value="Manes.03G188200.v8.1"/>
</dbReference>
<dbReference type="CDD" id="cd23128">
    <property type="entry name" value="RING-HC_MIP1-like"/>
    <property type="match status" value="1"/>
</dbReference>
<feature type="compositionally biased region" description="Low complexity" evidence="3">
    <location>
        <begin position="483"/>
        <end position="493"/>
    </location>
</feature>
<dbReference type="Gramene" id="Manes.03G188200.11.v8.1">
    <property type="protein sequence ID" value="Manes.03G188200.11.v8.1.CDS"/>
    <property type="gene ID" value="Manes.03G188200.v8.1"/>
</dbReference>
<dbReference type="STRING" id="3983.A0A251LC68"/>